<dbReference type="STRING" id="633697.EubceDRAFT1_0166"/>
<gene>
    <name evidence="1" type="ORF">EubceDRAFT1_0166</name>
</gene>
<proteinExistence type="predicted"/>
<accession>I5AQF5</accession>
<name>I5AQF5_EUBC6</name>
<sequence>MGIKSSKEEAEAGGNAVATAVSGLTDVSCSKDEMSTITAIKKSQEVWASLKGVLSAYQGAVNTDAANISELGNEWAEMDQTIAGFFTIGVEE</sequence>
<reference evidence="1 2" key="1">
    <citation type="submission" date="2010-08" db="EMBL/GenBank/DDBJ databases">
        <authorList>
            <consortium name="US DOE Joint Genome Institute (JGI-PGF)"/>
            <person name="Lucas S."/>
            <person name="Copeland A."/>
            <person name="Lapidus A."/>
            <person name="Cheng J.-F."/>
            <person name="Bruce D."/>
            <person name="Goodwin L."/>
            <person name="Pitluck S."/>
            <person name="Land M.L."/>
            <person name="Hauser L."/>
            <person name="Chang Y.-J."/>
            <person name="Anderson I.J."/>
            <person name="Johnson E."/>
            <person name="Mulhopadhyay B."/>
            <person name="Kyrpides N."/>
            <person name="Woyke T.J."/>
        </authorList>
    </citation>
    <scope>NUCLEOTIDE SEQUENCE [LARGE SCALE GENOMIC DNA]</scope>
    <source>
        <strain evidence="1 2">6</strain>
    </source>
</reference>
<dbReference type="InterPro" id="IPR021477">
    <property type="entry name" value="TVIIS_effector_SACOL2603_fam"/>
</dbReference>
<dbReference type="HOGENOM" id="CLU_2408862_0_0_9"/>
<evidence type="ECO:0000313" key="2">
    <source>
        <dbReference type="Proteomes" id="UP000005753"/>
    </source>
</evidence>
<dbReference type="EMBL" id="CM001487">
    <property type="protein sequence ID" value="EIM56028.1"/>
    <property type="molecule type" value="Genomic_DNA"/>
</dbReference>
<dbReference type="NCBIfam" id="TIGR04197">
    <property type="entry name" value="T7SS_SACOL2603"/>
    <property type="match status" value="1"/>
</dbReference>
<evidence type="ECO:0000313" key="1">
    <source>
        <dbReference type="EMBL" id="EIM56028.1"/>
    </source>
</evidence>
<dbReference type="Proteomes" id="UP000005753">
    <property type="component" value="Chromosome"/>
</dbReference>
<organism evidence="1 2">
    <name type="scientific">Eubacterium cellulosolvens (strain ATCC 43171 / JCM 9499 / 6)</name>
    <name type="common">Cillobacterium cellulosolvens</name>
    <dbReference type="NCBI Taxonomy" id="633697"/>
    <lineage>
        <taxon>Bacteria</taxon>
        <taxon>Bacillati</taxon>
        <taxon>Bacillota</taxon>
        <taxon>Clostridia</taxon>
        <taxon>Eubacteriales</taxon>
        <taxon>Eubacteriaceae</taxon>
        <taxon>Eubacterium</taxon>
    </lineage>
</organism>
<protein>
    <submittedName>
        <fullName evidence="1">Uncharacterized protein</fullName>
    </submittedName>
</protein>
<reference evidence="1 2" key="2">
    <citation type="submission" date="2012-02" db="EMBL/GenBank/DDBJ databases">
        <title>Improved High-Quality Draft sequence of Eubacterium cellulosolvens 6.</title>
        <authorList>
            <consortium name="US DOE Joint Genome Institute"/>
            <person name="Lucas S."/>
            <person name="Han J."/>
            <person name="Lapidus A."/>
            <person name="Cheng J.-F."/>
            <person name="Goodwin L."/>
            <person name="Pitluck S."/>
            <person name="Peters L."/>
            <person name="Mikhailova N."/>
            <person name="Gu W."/>
            <person name="Detter J.C."/>
            <person name="Han C."/>
            <person name="Tapia R."/>
            <person name="Land M."/>
            <person name="Hauser L."/>
            <person name="Kyrpides N."/>
            <person name="Ivanova N."/>
            <person name="Pagani I."/>
            <person name="Johnson E."/>
            <person name="Mukhopadhyay B."/>
            <person name="Anderson I."/>
            <person name="Woyke T."/>
        </authorList>
    </citation>
    <scope>NUCLEOTIDE SEQUENCE [LARGE SCALE GENOMIC DNA]</scope>
    <source>
        <strain evidence="1 2">6</strain>
    </source>
</reference>
<keyword evidence="2" id="KW-1185">Reference proteome</keyword>
<dbReference type="AlphaFoldDB" id="I5AQF5"/>